<keyword evidence="4" id="KW-0804">Transcription</keyword>
<evidence type="ECO:0000313" key="7">
    <source>
        <dbReference type="EMBL" id="MBB5430273.1"/>
    </source>
</evidence>
<comment type="similarity">
    <text evidence="1">Belongs to the SorC transcriptional regulatory family.</text>
</comment>
<evidence type="ECO:0000256" key="5">
    <source>
        <dbReference type="SAM" id="MobiDB-lite"/>
    </source>
</evidence>
<proteinExistence type="inferred from homology"/>
<organism evidence="7 8">
    <name type="scientific">Nocardiopsis composta</name>
    <dbReference type="NCBI Taxonomy" id="157465"/>
    <lineage>
        <taxon>Bacteria</taxon>
        <taxon>Bacillati</taxon>
        <taxon>Actinomycetota</taxon>
        <taxon>Actinomycetes</taxon>
        <taxon>Streptosporangiales</taxon>
        <taxon>Nocardiopsidaceae</taxon>
        <taxon>Nocardiopsis</taxon>
    </lineage>
</organism>
<dbReference type="Pfam" id="PF04198">
    <property type="entry name" value="Sugar-bind"/>
    <property type="match status" value="1"/>
</dbReference>
<keyword evidence="2" id="KW-0805">Transcription regulation</keyword>
<reference evidence="7 8" key="1">
    <citation type="submission" date="2020-08" db="EMBL/GenBank/DDBJ databases">
        <title>Sequencing the genomes of 1000 actinobacteria strains.</title>
        <authorList>
            <person name="Klenk H.-P."/>
        </authorList>
    </citation>
    <scope>NUCLEOTIDE SEQUENCE [LARGE SCALE GENOMIC DNA]</scope>
    <source>
        <strain evidence="7 8">DSM 44551</strain>
    </source>
</reference>
<dbReference type="GO" id="GO:0003677">
    <property type="term" value="F:DNA binding"/>
    <property type="evidence" value="ECO:0007669"/>
    <property type="project" value="UniProtKB-KW"/>
</dbReference>
<accession>A0A7W8QGZ1</accession>
<gene>
    <name evidence="7" type="ORF">HDA36_000357</name>
</gene>
<dbReference type="InterPro" id="IPR036388">
    <property type="entry name" value="WH-like_DNA-bd_sf"/>
</dbReference>
<evidence type="ECO:0000256" key="4">
    <source>
        <dbReference type="ARBA" id="ARBA00023163"/>
    </source>
</evidence>
<feature type="domain" description="Sugar-binding" evidence="6">
    <location>
        <begin position="75"/>
        <end position="323"/>
    </location>
</feature>
<evidence type="ECO:0000313" key="8">
    <source>
        <dbReference type="Proteomes" id="UP000572635"/>
    </source>
</evidence>
<comment type="caution">
    <text evidence="7">The sequence shown here is derived from an EMBL/GenBank/DDBJ whole genome shotgun (WGS) entry which is preliminary data.</text>
</comment>
<dbReference type="Gene3D" id="3.40.50.1360">
    <property type="match status" value="1"/>
</dbReference>
<dbReference type="Proteomes" id="UP000572635">
    <property type="component" value="Unassembled WGS sequence"/>
</dbReference>
<name>A0A7W8QGZ1_9ACTN</name>
<evidence type="ECO:0000256" key="2">
    <source>
        <dbReference type="ARBA" id="ARBA00023015"/>
    </source>
</evidence>
<keyword evidence="3 7" id="KW-0238">DNA-binding</keyword>
<dbReference type="Gene3D" id="1.10.10.10">
    <property type="entry name" value="Winged helix-like DNA-binding domain superfamily/Winged helix DNA-binding domain"/>
    <property type="match status" value="1"/>
</dbReference>
<sequence length="350" mass="36606">MSEQQGETQTPASPGGPAELVRIAAIARRFYLEGRSKVEIAEEFGLSRFKVARDLEAARSSGIVHIEIRLPARLDAELSERLREAYGLRRAIVVAASEDPVQTRSDLGAAAADLLAEIVRPGEVLGLAWSRALQVMGAKLTRLPRCTTVQLNGVLSEYAESGGSVETVRRAAALSGGPAHPIYAPLILPDAATAATLRADPGIAAAFALHDRLTTAVVAIGGWDERNSTVYQALDPASRERCAELGVRAEISGRLFDAEGNPVGCEVDDRVLGIAVDRLRAVPEVVAVAGAGDEAKARAIGAALRSGIPSTLVTDGSTARVLLDELAEQDTPEAAEDRGGDADGSPAAEP</sequence>
<dbReference type="GO" id="GO:0030246">
    <property type="term" value="F:carbohydrate binding"/>
    <property type="evidence" value="ECO:0007669"/>
    <property type="project" value="InterPro"/>
</dbReference>
<evidence type="ECO:0000256" key="3">
    <source>
        <dbReference type="ARBA" id="ARBA00023125"/>
    </source>
</evidence>
<dbReference type="InterPro" id="IPR051054">
    <property type="entry name" value="SorC_transcr_regulators"/>
</dbReference>
<dbReference type="InterPro" id="IPR007324">
    <property type="entry name" value="Sugar-bd_dom_put"/>
</dbReference>
<dbReference type="AlphaFoldDB" id="A0A7W8QGZ1"/>
<dbReference type="InterPro" id="IPR037171">
    <property type="entry name" value="NagB/RpiA_transferase-like"/>
</dbReference>
<protein>
    <submittedName>
        <fullName evidence="7">DNA-binding transcriptional regulator LsrR (DeoR family)</fullName>
    </submittedName>
</protein>
<dbReference type="SUPFAM" id="SSF100950">
    <property type="entry name" value="NagB/RpiA/CoA transferase-like"/>
    <property type="match status" value="1"/>
</dbReference>
<evidence type="ECO:0000259" key="6">
    <source>
        <dbReference type="Pfam" id="PF04198"/>
    </source>
</evidence>
<dbReference type="RefSeq" id="WP_184388039.1">
    <property type="nucleotide sequence ID" value="NZ_BAAAJD010000066.1"/>
</dbReference>
<dbReference type="PANTHER" id="PTHR34294">
    <property type="entry name" value="TRANSCRIPTIONAL REGULATOR-RELATED"/>
    <property type="match status" value="1"/>
</dbReference>
<dbReference type="PANTHER" id="PTHR34294:SF1">
    <property type="entry name" value="TRANSCRIPTIONAL REGULATOR LSRR"/>
    <property type="match status" value="1"/>
</dbReference>
<evidence type="ECO:0000256" key="1">
    <source>
        <dbReference type="ARBA" id="ARBA00010466"/>
    </source>
</evidence>
<dbReference type="EMBL" id="JACHDB010000001">
    <property type="protein sequence ID" value="MBB5430273.1"/>
    <property type="molecule type" value="Genomic_DNA"/>
</dbReference>
<keyword evidence="8" id="KW-1185">Reference proteome</keyword>
<feature type="region of interest" description="Disordered" evidence="5">
    <location>
        <begin position="327"/>
        <end position="350"/>
    </location>
</feature>